<dbReference type="KEGG" id="schf:IPT68_01575"/>
<dbReference type="Proteomes" id="UP000594008">
    <property type="component" value="Chromosome"/>
</dbReference>
<reference evidence="10 11" key="1">
    <citation type="submission" date="2020-10" db="EMBL/GenBank/DDBJ databases">
        <title>Streptomyces chromofuscus complate genome analysis.</title>
        <authorList>
            <person name="Anwar N."/>
        </authorList>
    </citation>
    <scope>NUCLEOTIDE SEQUENCE [LARGE SCALE GENOMIC DNA]</scope>
    <source>
        <strain evidence="10 11">DSM 40273</strain>
    </source>
</reference>
<keyword evidence="5 8" id="KW-1133">Transmembrane helix</keyword>
<dbReference type="AlphaFoldDB" id="A0A7M2T9C9"/>
<dbReference type="InterPro" id="IPR001036">
    <property type="entry name" value="Acrflvin-R"/>
</dbReference>
<feature type="transmembrane region" description="Helical" evidence="8">
    <location>
        <begin position="522"/>
        <end position="541"/>
    </location>
</feature>
<dbReference type="PANTHER" id="PTHR33406">
    <property type="entry name" value="MEMBRANE PROTEIN MJ1562-RELATED"/>
    <property type="match status" value="1"/>
</dbReference>
<sequence length="734" mass="76264">MATLLSKLGRFAFRRRLTVIFSWIILLVFAGFAASAATPPAPNSFSMPGTESQRALDLVRERFPEAEVDGASARIVFKAPHGQRIDNPANRAEIRRTLAEVRDSSSQVAAVPDPFTARAVSQDGSTAYAAVAYKADAAALTDSTKDALLEAADASRKTGLTVEIGGSAVQQTQEGSGAEVIGIAMAAIVLLITLGSLVAAGLPLITALLGVGTSVSTIAALAHTLDLGDTTSQLALMLGLAVGIDYALFIVTRYRTELAGGLTREEAAGRAVGTAGSAVVFAGLTVFIALAGLSIVGIPMLTKMGLAAAATVALAVVVALTLLPALLAVAGKRIHGRRARARGRSPQPSHSRKGGRWARFVLRRPVAVLVTGVLGLGVLSVPAMSLELGLPDEGSLSAETTQRKAYDLLTDGFGAGFNGPLTVVVDARESASPRDAAADAAARVARLDGVAQVSPPVFNAPADTATITVVPTTGPSSEDTEALVRDIRGTRTTVTETTGAHTMVTGQTALKIDFTRKMNDALLPYLALVVGLAFVLLILVFRSVLVPLKAALGFLLSVGAALGALVAVFQWGWLADLFGVDRTGPIMSTMPILMVGIIFGLAMDYEVFLVTRIREAYVRGQSPAASVEEGFRHGGRVVTAAAVIMVTVFGSFLGAAEETVKMVGFGLAVAVVLDAFVVRMAIVPAVLALLGRAAWWLPGWLGKALPSVDVEGEGLRPEQARHGDGHRQPEPAAR</sequence>
<evidence type="ECO:0000256" key="4">
    <source>
        <dbReference type="ARBA" id="ARBA00022692"/>
    </source>
</evidence>
<dbReference type="SUPFAM" id="SSF82866">
    <property type="entry name" value="Multidrug efflux transporter AcrB transmembrane domain"/>
    <property type="match status" value="2"/>
</dbReference>
<feature type="transmembrane region" description="Helical" evidence="8">
    <location>
        <begin position="553"/>
        <end position="574"/>
    </location>
</feature>
<dbReference type="PROSITE" id="PS50156">
    <property type="entry name" value="SSD"/>
    <property type="match status" value="1"/>
</dbReference>
<dbReference type="GO" id="GO:0005886">
    <property type="term" value="C:plasma membrane"/>
    <property type="evidence" value="ECO:0007669"/>
    <property type="project" value="UniProtKB-SubCell"/>
</dbReference>
<feature type="transmembrane region" description="Helical" evidence="8">
    <location>
        <begin position="304"/>
        <end position="330"/>
    </location>
</feature>
<feature type="transmembrane region" description="Helical" evidence="8">
    <location>
        <begin position="180"/>
        <end position="200"/>
    </location>
</feature>
<name>A0A7M2T9C9_STRCW</name>
<feature type="region of interest" description="Disordered" evidence="7">
    <location>
        <begin position="715"/>
        <end position="734"/>
    </location>
</feature>
<evidence type="ECO:0000313" key="11">
    <source>
        <dbReference type="Proteomes" id="UP000594008"/>
    </source>
</evidence>
<evidence type="ECO:0000256" key="6">
    <source>
        <dbReference type="ARBA" id="ARBA00023136"/>
    </source>
</evidence>
<organism evidence="10 11">
    <name type="scientific">Streptomyces chromofuscus</name>
    <dbReference type="NCBI Taxonomy" id="42881"/>
    <lineage>
        <taxon>Bacteria</taxon>
        <taxon>Bacillati</taxon>
        <taxon>Actinomycetota</taxon>
        <taxon>Actinomycetes</taxon>
        <taxon>Kitasatosporales</taxon>
        <taxon>Streptomycetaceae</taxon>
        <taxon>Streptomyces</taxon>
    </lineage>
</organism>
<evidence type="ECO:0000256" key="1">
    <source>
        <dbReference type="ARBA" id="ARBA00004651"/>
    </source>
</evidence>
<keyword evidence="3" id="KW-1003">Cell membrane</keyword>
<protein>
    <submittedName>
        <fullName evidence="10">MMPL family transporter</fullName>
    </submittedName>
</protein>
<comment type="similarity">
    <text evidence="2">Belongs to the resistance-nodulation-cell division (RND) (TC 2.A.6) family. MmpL subfamily.</text>
</comment>
<feature type="transmembrane region" description="Helical" evidence="8">
    <location>
        <begin position="662"/>
        <end position="690"/>
    </location>
</feature>
<gene>
    <name evidence="10" type="ORF">IPT68_01575</name>
</gene>
<feature type="transmembrane region" description="Helical" evidence="8">
    <location>
        <begin position="637"/>
        <end position="656"/>
    </location>
</feature>
<dbReference type="Pfam" id="PF03176">
    <property type="entry name" value="MMPL"/>
    <property type="match status" value="2"/>
</dbReference>
<dbReference type="InterPro" id="IPR004869">
    <property type="entry name" value="MMPL_dom"/>
</dbReference>
<feature type="transmembrane region" description="Helical" evidence="8">
    <location>
        <begin position="586"/>
        <end position="605"/>
    </location>
</feature>
<evidence type="ECO:0000256" key="2">
    <source>
        <dbReference type="ARBA" id="ARBA00010157"/>
    </source>
</evidence>
<evidence type="ECO:0000256" key="5">
    <source>
        <dbReference type="ARBA" id="ARBA00022989"/>
    </source>
</evidence>
<dbReference type="GO" id="GO:0022857">
    <property type="term" value="F:transmembrane transporter activity"/>
    <property type="evidence" value="ECO:0007669"/>
    <property type="project" value="InterPro"/>
</dbReference>
<keyword evidence="11" id="KW-1185">Reference proteome</keyword>
<feature type="transmembrane region" description="Helical" evidence="8">
    <location>
        <begin position="272"/>
        <end position="298"/>
    </location>
</feature>
<proteinExistence type="inferred from homology"/>
<keyword evidence="4 8" id="KW-0812">Transmembrane</keyword>
<feature type="domain" description="SSD" evidence="9">
    <location>
        <begin position="197"/>
        <end position="329"/>
    </location>
</feature>
<dbReference type="PANTHER" id="PTHR33406:SF11">
    <property type="entry name" value="MEMBRANE PROTEIN SCO6666-RELATED"/>
    <property type="match status" value="1"/>
</dbReference>
<comment type="subcellular location">
    <subcellularLocation>
        <location evidence="1">Cell membrane</location>
        <topology evidence="1">Multi-pass membrane protein</topology>
    </subcellularLocation>
</comment>
<dbReference type="RefSeq" id="WP_189697524.1">
    <property type="nucleotide sequence ID" value="NZ_BMTA01000005.1"/>
</dbReference>
<dbReference type="EMBL" id="CP063374">
    <property type="protein sequence ID" value="QOV44739.1"/>
    <property type="molecule type" value="Genomic_DNA"/>
</dbReference>
<dbReference type="Gene3D" id="1.20.1640.10">
    <property type="entry name" value="Multidrug efflux transporter AcrB transmembrane domain"/>
    <property type="match status" value="2"/>
</dbReference>
<evidence type="ECO:0000256" key="3">
    <source>
        <dbReference type="ARBA" id="ARBA00022475"/>
    </source>
</evidence>
<dbReference type="InterPro" id="IPR000731">
    <property type="entry name" value="SSD"/>
</dbReference>
<accession>A0A7M2T9C9</accession>
<evidence type="ECO:0000256" key="8">
    <source>
        <dbReference type="SAM" id="Phobius"/>
    </source>
</evidence>
<evidence type="ECO:0000259" key="9">
    <source>
        <dbReference type="PROSITE" id="PS50156"/>
    </source>
</evidence>
<dbReference type="PRINTS" id="PR00702">
    <property type="entry name" value="ACRIFLAVINRP"/>
</dbReference>
<feature type="transmembrane region" description="Helical" evidence="8">
    <location>
        <begin position="366"/>
        <end position="386"/>
    </location>
</feature>
<feature type="transmembrane region" description="Helical" evidence="8">
    <location>
        <begin position="231"/>
        <end position="251"/>
    </location>
</feature>
<evidence type="ECO:0000313" key="10">
    <source>
        <dbReference type="EMBL" id="QOV44739.1"/>
    </source>
</evidence>
<feature type="transmembrane region" description="Helical" evidence="8">
    <location>
        <begin position="207"/>
        <end position="225"/>
    </location>
</feature>
<evidence type="ECO:0000256" key="7">
    <source>
        <dbReference type="SAM" id="MobiDB-lite"/>
    </source>
</evidence>
<dbReference type="InterPro" id="IPR050545">
    <property type="entry name" value="Mycobact_MmpL"/>
</dbReference>
<keyword evidence="6 8" id="KW-0472">Membrane</keyword>